<keyword evidence="3 11" id="KW-0633">Potassium transport</keyword>
<evidence type="ECO:0000256" key="8">
    <source>
        <dbReference type="ARBA" id="ARBA00023065"/>
    </source>
</evidence>
<keyword evidence="6 11" id="KW-0630">Potassium</keyword>
<dbReference type="GO" id="GO:1990573">
    <property type="term" value="P:potassium ion import across plasma membrane"/>
    <property type="evidence" value="ECO:0007669"/>
    <property type="project" value="TreeGrafter"/>
</dbReference>
<feature type="region of interest" description="Disordered" evidence="12">
    <location>
        <begin position="100"/>
        <end position="120"/>
    </location>
</feature>
<evidence type="ECO:0000256" key="1">
    <source>
        <dbReference type="ARBA" id="ARBA00004141"/>
    </source>
</evidence>
<organism evidence="16 17">
    <name type="scientific">Nannochloropsis salina CCMP1776</name>
    <dbReference type="NCBI Taxonomy" id="1027361"/>
    <lineage>
        <taxon>Eukaryota</taxon>
        <taxon>Sar</taxon>
        <taxon>Stramenopiles</taxon>
        <taxon>Ochrophyta</taxon>
        <taxon>Eustigmatophyceae</taxon>
        <taxon>Eustigmatales</taxon>
        <taxon>Monodopsidaceae</taxon>
        <taxon>Microchloropsis</taxon>
        <taxon>Microchloropsis salina</taxon>
    </lineage>
</organism>
<keyword evidence="8 11" id="KW-0406">Ion transport</keyword>
<evidence type="ECO:0000256" key="11">
    <source>
        <dbReference type="RuleBase" id="RU003822"/>
    </source>
</evidence>
<keyword evidence="4 11" id="KW-0812">Transmembrane</keyword>
<evidence type="ECO:0000259" key="15">
    <source>
        <dbReference type="Pfam" id="PF17655"/>
    </source>
</evidence>
<feature type="region of interest" description="Disordered" evidence="12">
    <location>
        <begin position="1"/>
        <end position="51"/>
    </location>
</feature>
<dbReference type="EMBL" id="SDOX01000004">
    <property type="protein sequence ID" value="TFJ87961.1"/>
    <property type="molecule type" value="Genomic_DNA"/>
</dbReference>
<dbReference type="PANTHER" id="PTHR11767:SF103">
    <property type="entry name" value="POTASSIUM CHANNEL INWARDLY RECTIFYING TRANSMEMBRANE DOMAIN-CONTAINING PROTEIN"/>
    <property type="match status" value="1"/>
</dbReference>
<evidence type="ECO:0000256" key="12">
    <source>
        <dbReference type="SAM" id="MobiDB-lite"/>
    </source>
</evidence>
<reference evidence="16 17" key="1">
    <citation type="submission" date="2019-01" db="EMBL/GenBank/DDBJ databases">
        <title>Nuclear Genome Assembly of the Microalgal Biofuel strain Nannochloropsis salina CCMP1776.</title>
        <authorList>
            <person name="Hovde B."/>
        </authorList>
    </citation>
    <scope>NUCLEOTIDE SEQUENCE [LARGE SCALE GENOMIC DNA]</scope>
    <source>
        <strain evidence="16 17">CCMP1776</strain>
    </source>
</reference>
<keyword evidence="2 11" id="KW-0813">Transport</keyword>
<evidence type="ECO:0000313" key="16">
    <source>
        <dbReference type="EMBL" id="TFJ87961.1"/>
    </source>
</evidence>
<feature type="transmembrane region" description="Helical" evidence="13">
    <location>
        <begin position="226"/>
        <end position="250"/>
    </location>
</feature>
<proteinExistence type="inferred from homology"/>
<evidence type="ECO:0000256" key="5">
    <source>
        <dbReference type="ARBA" id="ARBA00022882"/>
    </source>
</evidence>
<evidence type="ECO:0008006" key="18">
    <source>
        <dbReference type="Google" id="ProtNLM"/>
    </source>
</evidence>
<evidence type="ECO:0000256" key="13">
    <source>
        <dbReference type="SAM" id="Phobius"/>
    </source>
</evidence>
<evidence type="ECO:0000256" key="7">
    <source>
        <dbReference type="ARBA" id="ARBA00022989"/>
    </source>
</evidence>
<evidence type="ECO:0000256" key="6">
    <source>
        <dbReference type="ARBA" id="ARBA00022958"/>
    </source>
</evidence>
<feature type="compositionally biased region" description="Low complexity" evidence="12">
    <location>
        <begin position="38"/>
        <end position="50"/>
    </location>
</feature>
<evidence type="ECO:0000313" key="17">
    <source>
        <dbReference type="Proteomes" id="UP000355283"/>
    </source>
</evidence>
<name>A0A4D9D8D5_9STRA</name>
<gene>
    <name evidence="16" type="ORF">NSK_000781</name>
</gene>
<protein>
    <recommendedName>
        <fullName evidence="18">Inward rectifier potassium channel C-terminal domain-containing protein</fullName>
    </recommendedName>
</protein>
<feature type="compositionally biased region" description="Polar residues" evidence="12">
    <location>
        <begin position="1"/>
        <end position="13"/>
    </location>
</feature>
<keyword evidence="9 13" id="KW-0472">Membrane</keyword>
<dbReference type="Gene3D" id="2.60.40.1400">
    <property type="entry name" value="G protein-activated inward rectifier potassium channel 1"/>
    <property type="match status" value="1"/>
</dbReference>
<keyword evidence="7 13" id="KW-1133">Transmembrane helix</keyword>
<dbReference type="OrthoDB" id="205139at2759"/>
<feature type="domain" description="Potassium channel inwardly rectifying transmembrane" evidence="14">
    <location>
        <begin position="300"/>
        <end position="346"/>
    </location>
</feature>
<dbReference type="Pfam" id="PF01007">
    <property type="entry name" value="IRK"/>
    <property type="match status" value="1"/>
</dbReference>
<dbReference type="Gene3D" id="1.10.287.70">
    <property type="match status" value="1"/>
</dbReference>
<evidence type="ECO:0000256" key="4">
    <source>
        <dbReference type="ARBA" id="ARBA00022692"/>
    </source>
</evidence>
<dbReference type="PANTHER" id="PTHR11767">
    <property type="entry name" value="INWARD RECTIFIER POTASSIUM CHANNEL"/>
    <property type="match status" value="1"/>
</dbReference>
<evidence type="ECO:0000256" key="2">
    <source>
        <dbReference type="ARBA" id="ARBA00022448"/>
    </source>
</evidence>
<dbReference type="InterPro" id="IPR014756">
    <property type="entry name" value="Ig_E-set"/>
</dbReference>
<keyword evidence="10 11" id="KW-0407">Ion channel</keyword>
<dbReference type="InterPro" id="IPR041647">
    <property type="entry name" value="IRK_C"/>
</dbReference>
<accession>A0A4D9D8D5</accession>
<evidence type="ECO:0000259" key="14">
    <source>
        <dbReference type="Pfam" id="PF01007"/>
    </source>
</evidence>
<dbReference type="Pfam" id="PF17655">
    <property type="entry name" value="IRK_C"/>
    <property type="match status" value="1"/>
</dbReference>
<dbReference type="GO" id="GO:0005886">
    <property type="term" value="C:plasma membrane"/>
    <property type="evidence" value="ECO:0007669"/>
    <property type="project" value="TreeGrafter"/>
</dbReference>
<dbReference type="SUPFAM" id="SSF81324">
    <property type="entry name" value="Voltage-gated potassium channels"/>
    <property type="match status" value="1"/>
</dbReference>
<dbReference type="GO" id="GO:0034702">
    <property type="term" value="C:monoatomic ion channel complex"/>
    <property type="evidence" value="ECO:0007669"/>
    <property type="project" value="UniProtKB-KW"/>
</dbReference>
<feature type="region of interest" description="Disordered" evidence="12">
    <location>
        <begin position="141"/>
        <end position="178"/>
    </location>
</feature>
<comment type="subcellular location">
    <subcellularLocation>
        <location evidence="1 11">Membrane</location>
        <topology evidence="1 11">Multi-pass membrane protein</topology>
    </subcellularLocation>
</comment>
<feature type="transmembrane region" description="Helical" evidence="13">
    <location>
        <begin position="318"/>
        <end position="341"/>
    </location>
</feature>
<feature type="compositionally biased region" description="Low complexity" evidence="12">
    <location>
        <begin position="154"/>
        <end position="173"/>
    </location>
</feature>
<evidence type="ECO:0000256" key="3">
    <source>
        <dbReference type="ARBA" id="ARBA00022538"/>
    </source>
</evidence>
<dbReference type="AlphaFoldDB" id="A0A4D9D8D5"/>
<keyword evidence="17" id="KW-1185">Reference proteome</keyword>
<sequence length="556" mass="60407">MSLTYHPFSETNFSSSGGSEGERDRVPVIKQNTEEDPPMSSSASPQPGSSVLQMSFRNYESCAEGGGGMDVGGGGLSQQKLEEQELDRRTPLLDAVESALDPDSTNEEERHAGKFNLPLGSAARPLNASRLHLDASTASLALPVPTPTGRRSRLLPSAHSSSSSLCSSNPASRQGSRLVVRHARRRGQAKGSRWNVVRVGKGEKLPESVGSLLTDSFNTLLMAPTAYTLAFLASAYLFLVILFAGIYLLLALEEECNMDIDSFLKGYLFSLETMVGREGGREAGVEEWRVGVKGPKGDSATVGFGARDYYFGECTAPALVVTLQVFVSIFVDAVFIGIIFLRFSRPHKRAHALLFSEVAVVNLASHDQALALSALAFPSLGPSSVPSSYVFSLRVAELTRYELISPRVRLYAIRRSSLPPSLPPSLAPSLFPSASHLSFQTYPLPLLLPSHPSSLLLLSLPATVAHALLPSSPLVPPGWEKGDERALASFWREVEMEILVLIEGVDPLTSNSLQAKYSYKWEDVHWKAEFAPCLFSREDGGCVMDVTRFHQTYGCR</sequence>
<evidence type="ECO:0000256" key="9">
    <source>
        <dbReference type="ARBA" id="ARBA00023136"/>
    </source>
</evidence>
<dbReference type="InterPro" id="IPR040445">
    <property type="entry name" value="Kir_TM"/>
</dbReference>
<feature type="domain" description="Inward rectifier potassium channel C-terminal" evidence="15">
    <location>
        <begin position="455"/>
        <end position="554"/>
    </location>
</feature>
<dbReference type="InterPro" id="IPR016449">
    <property type="entry name" value="K_chnl_inward-rec_Kir"/>
</dbReference>
<dbReference type="InterPro" id="IPR013518">
    <property type="entry name" value="K_chnl_inward-rec_Kir_cyto"/>
</dbReference>
<dbReference type="SUPFAM" id="SSF81296">
    <property type="entry name" value="E set domains"/>
    <property type="match status" value="1"/>
</dbReference>
<evidence type="ECO:0000256" key="10">
    <source>
        <dbReference type="ARBA" id="ARBA00023303"/>
    </source>
</evidence>
<comment type="caution">
    <text evidence="16">The sequence shown here is derived from an EMBL/GenBank/DDBJ whole genome shotgun (WGS) entry which is preliminary data.</text>
</comment>
<comment type="similarity">
    <text evidence="11">Belongs to the inward rectifier-type potassium channel (TC 1.A.2.1) family.</text>
</comment>
<dbReference type="Proteomes" id="UP000355283">
    <property type="component" value="Unassembled WGS sequence"/>
</dbReference>
<dbReference type="GO" id="GO:0005242">
    <property type="term" value="F:inward rectifier potassium channel activity"/>
    <property type="evidence" value="ECO:0007669"/>
    <property type="project" value="InterPro"/>
</dbReference>
<keyword evidence="5 11" id="KW-0851">Voltage-gated channel</keyword>
<dbReference type="GO" id="GO:0034765">
    <property type="term" value="P:regulation of monoatomic ion transmembrane transport"/>
    <property type="evidence" value="ECO:0007669"/>
    <property type="project" value="TreeGrafter"/>
</dbReference>